<dbReference type="Pfam" id="PF03412">
    <property type="entry name" value="Peptidase_C39"/>
    <property type="match status" value="1"/>
</dbReference>
<name>A0A9D1ECF4_9FIRM</name>
<dbReference type="Proteomes" id="UP000824201">
    <property type="component" value="Unassembled WGS sequence"/>
</dbReference>
<gene>
    <name evidence="2" type="ORF">IAC96_01005</name>
</gene>
<reference evidence="2" key="1">
    <citation type="submission" date="2020-10" db="EMBL/GenBank/DDBJ databases">
        <authorList>
            <person name="Gilroy R."/>
        </authorList>
    </citation>
    <scope>NUCLEOTIDE SEQUENCE</scope>
    <source>
        <strain evidence="2">ChiW13-3771</strain>
    </source>
</reference>
<dbReference type="PROSITE" id="PS50990">
    <property type="entry name" value="PEPTIDASE_C39"/>
    <property type="match status" value="1"/>
</dbReference>
<feature type="domain" description="Peptidase C39" evidence="1">
    <location>
        <begin position="7"/>
        <end position="132"/>
    </location>
</feature>
<evidence type="ECO:0000259" key="1">
    <source>
        <dbReference type="PROSITE" id="PS50990"/>
    </source>
</evidence>
<comment type="caution">
    <text evidence="2">The sequence shown here is derived from an EMBL/GenBank/DDBJ whole genome shotgun (WGS) entry which is preliminary data.</text>
</comment>
<dbReference type="GO" id="GO:0008233">
    <property type="term" value="F:peptidase activity"/>
    <property type="evidence" value="ECO:0007669"/>
    <property type="project" value="InterPro"/>
</dbReference>
<sequence length="163" mass="18789">MVPLIRQRRRTDCGVACLLMVLNFYHCITSYESLCHMAGVDEEKGTSLAKMVETIERFGFVAKAVRGGREAFFENYVLPCIALVQLQTGAMHYVVVYERSRERVIIADPAVGIIKLRPEEFLDGKKRRWFAARYHWTGILIFMKKKVSGEQFSIEERYGETSI</sequence>
<reference evidence="2" key="2">
    <citation type="journal article" date="2021" name="PeerJ">
        <title>Extensive microbial diversity within the chicken gut microbiome revealed by metagenomics and culture.</title>
        <authorList>
            <person name="Gilroy R."/>
            <person name="Ravi A."/>
            <person name="Getino M."/>
            <person name="Pursley I."/>
            <person name="Horton D.L."/>
            <person name="Alikhan N.F."/>
            <person name="Baker D."/>
            <person name="Gharbi K."/>
            <person name="Hall N."/>
            <person name="Watson M."/>
            <person name="Adriaenssens E.M."/>
            <person name="Foster-Nyarko E."/>
            <person name="Jarju S."/>
            <person name="Secka A."/>
            <person name="Antonio M."/>
            <person name="Oren A."/>
            <person name="Chaudhuri R.R."/>
            <person name="La Ragione R."/>
            <person name="Hildebrand F."/>
            <person name="Pallen M.J."/>
        </authorList>
    </citation>
    <scope>NUCLEOTIDE SEQUENCE</scope>
    <source>
        <strain evidence="2">ChiW13-3771</strain>
    </source>
</reference>
<dbReference type="InterPro" id="IPR005074">
    <property type="entry name" value="Peptidase_C39"/>
</dbReference>
<protein>
    <recommendedName>
        <fullName evidence="1">Peptidase C39 domain-containing protein</fullName>
    </recommendedName>
</protein>
<dbReference type="GO" id="GO:0005524">
    <property type="term" value="F:ATP binding"/>
    <property type="evidence" value="ECO:0007669"/>
    <property type="project" value="InterPro"/>
</dbReference>
<dbReference type="GO" id="GO:0016020">
    <property type="term" value="C:membrane"/>
    <property type="evidence" value="ECO:0007669"/>
    <property type="project" value="InterPro"/>
</dbReference>
<evidence type="ECO:0000313" key="3">
    <source>
        <dbReference type="Proteomes" id="UP000824201"/>
    </source>
</evidence>
<organism evidence="2 3">
    <name type="scientific">Candidatus Fimimorpha faecalis</name>
    <dbReference type="NCBI Taxonomy" id="2840824"/>
    <lineage>
        <taxon>Bacteria</taxon>
        <taxon>Bacillati</taxon>
        <taxon>Bacillota</taxon>
        <taxon>Clostridia</taxon>
        <taxon>Eubacteriales</taxon>
        <taxon>Candidatus Fimimorpha</taxon>
    </lineage>
</organism>
<accession>A0A9D1ECF4</accession>
<dbReference type="AlphaFoldDB" id="A0A9D1ECF4"/>
<dbReference type="GO" id="GO:0006508">
    <property type="term" value="P:proteolysis"/>
    <property type="evidence" value="ECO:0007669"/>
    <property type="project" value="InterPro"/>
</dbReference>
<dbReference type="EMBL" id="DVHN01000006">
    <property type="protein sequence ID" value="HIR87506.1"/>
    <property type="molecule type" value="Genomic_DNA"/>
</dbReference>
<dbReference type="Gene3D" id="3.90.70.10">
    <property type="entry name" value="Cysteine proteinases"/>
    <property type="match status" value="1"/>
</dbReference>
<proteinExistence type="predicted"/>
<evidence type="ECO:0000313" key="2">
    <source>
        <dbReference type="EMBL" id="HIR87506.1"/>
    </source>
</evidence>